<dbReference type="InterPro" id="IPR029058">
    <property type="entry name" value="AB_hydrolase_fold"/>
</dbReference>
<dbReference type="VEuPathDB" id="ToxoDB:EPH_0006840"/>
<keyword evidence="2" id="KW-0378">Hydrolase</keyword>
<evidence type="ECO:0000259" key="4">
    <source>
        <dbReference type="Pfam" id="PF02230"/>
    </source>
</evidence>
<reference evidence="5" key="1">
    <citation type="submission" date="2013-10" db="EMBL/GenBank/DDBJ databases">
        <title>Genomic analysis of the causative agents of coccidiosis in chickens.</title>
        <authorList>
            <person name="Reid A.J."/>
            <person name="Blake D."/>
            <person name="Billington K."/>
            <person name="Browne H."/>
            <person name="Dunn M."/>
            <person name="Hung S."/>
            <person name="Kawahara F."/>
            <person name="Miranda-Saavedra D."/>
            <person name="Mourier T."/>
            <person name="Nagra H."/>
            <person name="Otto T.D."/>
            <person name="Rawlings N."/>
            <person name="Sanchez A."/>
            <person name="Sanders M."/>
            <person name="Subramaniam C."/>
            <person name="Tay Y."/>
            <person name="Dear P."/>
            <person name="Doerig C."/>
            <person name="Gruber A."/>
            <person name="Parkinson J."/>
            <person name="Shirley M."/>
            <person name="Wan K.L."/>
            <person name="Berriman M."/>
            <person name="Tomley F."/>
            <person name="Pain A."/>
        </authorList>
    </citation>
    <scope>NUCLEOTIDE SEQUENCE [LARGE SCALE GENOMIC DNA]</scope>
    <source>
        <strain evidence="5">Houghton</strain>
    </source>
</reference>
<dbReference type="InterPro" id="IPR003140">
    <property type="entry name" value="PLipase/COase/thioEstase"/>
</dbReference>
<organism evidence="5 6">
    <name type="scientific">Eimeria praecox</name>
    <dbReference type="NCBI Taxonomy" id="51316"/>
    <lineage>
        <taxon>Eukaryota</taxon>
        <taxon>Sar</taxon>
        <taxon>Alveolata</taxon>
        <taxon>Apicomplexa</taxon>
        <taxon>Conoidasida</taxon>
        <taxon>Coccidia</taxon>
        <taxon>Eucoccidiorida</taxon>
        <taxon>Eimeriorina</taxon>
        <taxon>Eimeriidae</taxon>
        <taxon>Eimeria</taxon>
    </lineage>
</organism>
<dbReference type="OrthoDB" id="341421at2759"/>
<dbReference type="GO" id="GO:0008474">
    <property type="term" value="F:palmitoyl-(protein) hydrolase activity"/>
    <property type="evidence" value="ECO:0007669"/>
    <property type="project" value="TreeGrafter"/>
</dbReference>
<gene>
    <name evidence="5" type="ORF">EPH_0006840</name>
</gene>
<feature type="compositionally biased region" description="Pro residues" evidence="3">
    <location>
        <begin position="751"/>
        <end position="760"/>
    </location>
</feature>
<reference evidence="5" key="2">
    <citation type="submission" date="2013-10" db="EMBL/GenBank/DDBJ databases">
        <authorList>
            <person name="Aslett M."/>
        </authorList>
    </citation>
    <scope>NUCLEOTIDE SEQUENCE [LARGE SCALE GENOMIC DNA]</scope>
    <source>
        <strain evidence="5">Houghton</strain>
    </source>
</reference>
<dbReference type="Gene3D" id="3.40.50.1820">
    <property type="entry name" value="alpha/beta hydrolase"/>
    <property type="match status" value="1"/>
</dbReference>
<evidence type="ECO:0000256" key="3">
    <source>
        <dbReference type="SAM" id="MobiDB-lite"/>
    </source>
</evidence>
<dbReference type="SUPFAM" id="SSF53474">
    <property type="entry name" value="alpha/beta-Hydrolases"/>
    <property type="match status" value="1"/>
</dbReference>
<sequence length="1129" mass="120715">MPVVLSPGDGVGGEGLHWAPSKANGTLIFMHGLGDTAGGWTELLQLFEAAQIHHNTRLILPTASTRPVTLNMGVRMTAWSDILGLSADAKEDKEGLMASKARIDKIIDSEIKLGIDPSRILVGGFSQGGALAYLVGLTSPHKLGGIIALSSWCPLGKEIEVSPHYVQAVPRILHCHGAQDDMVRPVYGQTSVESVRNRLIDLGARPEKCQEDITFKLYPGLGHSANQQELNDLKAFLSRTFGSHDCVRVNCGIWLDALRVHHASDSELYFFQAHLQRPQNTTEKNESDTAAAAAERDGAARKRKKSMDCFRLARGRTPGSREEAWGLLAGCSGPFSFRHCLTIMQRPAELLLRNSHGEWETEPAAAAAAAAAAYATQAHRLFALFCAPANELRPYTPEEEQTTVLRTAAAELQAYVHPKVQVASFKQEGRGLVAAEGLKRGEVLLRVPASALLNVYTALTHTTFSPLAQLLLGLPAERLLQQQEGATQQAPQQQQKKPDLPTELQPLVDSDVVLCLFLLFLAFTGGEQGGRTLLRFLPAAGEADAVATAEAVCRSSAGDVAAAAGAAAAAAAAAAEKEELLLMDSEGVVEFLGDAALTSGVSRSLAKCKMMQQELLPLLQQTFPPPAGMQQGGGVLSACRAAAAAAATRAASARFDGGMPAGAVAAAAAAQVCPASQGLSPLSCEGTDILKAFLAQLNYTDFLWAHLILESRSFSLPVQPRRPLQEYQPAVKPVEQPLGGSTGKSSGAPPVEGPPGGPPKEPLHGKGEEENREDEQEDEEEEEEPRVPFLPELLETHAAQECRRLLLPVGGPVAPTNEKEPPSFVRLPPRCASFVPLGDLLNHHFHAQVLSPVLEEETGNLCLRLACDVPAGAQVYVHYGPLQSWQFLAYFGFCPSSFPRLQPPQRETTDKADTHGEWQFTGEANGNPVDFLTVQVDVPEDDAEYELKKNIMELQDLPLCGLFSTGMESFSWRFLASLFVSSHDCLDHFLCAGGAGAAAPAAAAASAAVAAGESPWGPTYTFTAVSGDPEAASRIREIIAGALQSVAKAAEDRTALLDKWTKDTQAAPRWVRVWGEKLRIYLNNQRALASTQMAALTKCLPFCPSSSVPPSVESAARAEGTSVCAYDCS</sequence>
<feature type="region of interest" description="Disordered" evidence="3">
    <location>
        <begin position="727"/>
        <end position="787"/>
    </location>
</feature>
<dbReference type="Proteomes" id="UP000018201">
    <property type="component" value="Unassembled WGS sequence"/>
</dbReference>
<protein>
    <submittedName>
        <fullName evidence="5">Phospholipase/carboxylesterase, putative</fullName>
    </submittedName>
</protein>
<dbReference type="SUPFAM" id="SSF82199">
    <property type="entry name" value="SET domain"/>
    <property type="match status" value="2"/>
</dbReference>
<dbReference type="GO" id="GO:0005737">
    <property type="term" value="C:cytoplasm"/>
    <property type="evidence" value="ECO:0007669"/>
    <property type="project" value="TreeGrafter"/>
</dbReference>
<evidence type="ECO:0000256" key="1">
    <source>
        <dbReference type="ARBA" id="ARBA00006499"/>
    </source>
</evidence>
<dbReference type="PANTHER" id="PTHR10655">
    <property type="entry name" value="LYSOPHOSPHOLIPASE-RELATED"/>
    <property type="match status" value="1"/>
</dbReference>
<keyword evidence="6" id="KW-1185">Reference proteome</keyword>
<dbReference type="InterPro" id="IPR050565">
    <property type="entry name" value="LYPA1-2/EST-like"/>
</dbReference>
<evidence type="ECO:0000256" key="2">
    <source>
        <dbReference type="ARBA" id="ARBA00022801"/>
    </source>
</evidence>
<accession>U6G780</accession>
<evidence type="ECO:0000313" key="6">
    <source>
        <dbReference type="Proteomes" id="UP000018201"/>
    </source>
</evidence>
<feature type="region of interest" description="Disordered" evidence="3">
    <location>
        <begin position="279"/>
        <end position="298"/>
    </location>
</feature>
<dbReference type="EMBL" id="HG691300">
    <property type="protein sequence ID" value="CDI76091.1"/>
    <property type="molecule type" value="Genomic_DNA"/>
</dbReference>
<dbReference type="GO" id="GO:0052689">
    <property type="term" value="F:carboxylic ester hydrolase activity"/>
    <property type="evidence" value="ECO:0007669"/>
    <property type="project" value="TreeGrafter"/>
</dbReference>
<proteinExistence type="inferred from homology"/>
<feature type="domain" description="Phospholipase/carboxylesterase/thioesterase" evidence="4">
    <location>
        <begin position="21"/>
        <end position="239"/>
    </location>
</feature>
<dbReference type="Pfam" id="PF02230">
    <property type="entry name" value="Abhydrolase_2"/>
    <property type="match status" value="1"/>
</dbReference>
<name>U6G780_9EIME</name>
<dbReference type="InterPro" id="IPR046341">
    <property type="entry name" value="SET_dom_sf"/>
</dbReference>
<feature type="compositionally biased region" description="Acidic residues" evidence="3">
    <location>
        <begin position="770"/>
        <end position="784"/>
    </location>
</feature>
<comment type="similarity">
    <text evidence="1">Belongs to the AB hydrolase superfamily. AB hydrolase 2 family.</text>
</comment>
<dbReference type="AlphaFoldDB" id="U6G780"/>
<evidence type="ECO:0000313" key="5">
    <source>
        <dbReference type="EMBL" id="CDI76091.1"/>
    </source>
</evidence>
<dbReference type="PANTHER" id="PTHR10655:SF17">
    <property type="entry name" value="LYSOPHOSPHOLIPASE-LIKE PROTEIN 1"/>
    <property type="match status" value="1"/>
</dbReference>
<dbReference type="Gene3D" id="3.90.1410.10">
    <property type="entry name" value="set domain protein methyltransferase, domain 1"/>
    <property type="match status" value="1"/>
</dbReference>